<name>A0A0F7C265_BRELA</name>
<dbReference type="EMBL" id="CP011076">
    <property type="protein sequence ID" value="AKF96394.1"/>
    <property type="molecule type" value="Genomic_DNA"/>
</dbReference>
<reference evidence="1" key="1">
    <citation type="submission" date="2015-03" db="EMBL/GenBank/DDBJ databases">
        <title>MIGS Cultured Bacterial/Archaeal sample from Brevibacillus laterosporus.</title>
        <authorList>
            <person name="Zeng D."/>
            <person name="Zhu L."/>
            <person name="Dong G."/>
            <person name="Ye W."/>
            <person name="Ren D."/>
            <person name="Wu L."/>
            <person name="Xu J."/>
            <person name="Li G."/>
            <person name="Guo L."/>
        </authorList>
    </citation>
    <scope>NUCLEOTIDE SEQUENCE</scope>
    <source>
        <strain evidence="1">B9</strain>
        <plasmid evidence="1">unnamed2</plasmid>
    </source>
</reference>
<gene>
    <name evidence="1" type="ORF">EX87_20460</name>
</gene>
<geneLocation type="plasmid" evidence="1">
    <name>unnamed2</name>
</geneLocation>
<proteinExistence type="predicted"/>
<accession>A0A0F7C265</accession>
<dbReference type="AlphaFoldDB" id="A0A0F7C265"/>
<organism evidence="1">
    <name type="scientific">Brevibacillus laterosporus</name>
    <name type="common">Bacillus laterosporus</name>
    <dbReference type="NCBI Taxonomy" id="1465"/>
    <lineage>
        <taxon>Bacteria</taxon>
        <taxon>Bacillati</taxon>
        <taxon>Bacillota</taxon>
        <taxon>Bacilli</taxon>
        <taxon>Bacillales</taxon>
        <taxon>Paenibacillaceae</taxon>
        <taxon>Brevibacillus</taxon>
    </lineage>
</organism>
<evidence type="ECO:0000313" key="1">
    <source>
        <dbReference type="EMBL" id="AKF96394.1"/>
    </source>
</evidence>
<protein>
    <submittedName>
        <fullName evidence="1">Uncharacterized protein</fullName>
    </submittedName>
</protein>
<sequence length="81" mass="9648">MLSFLGERFLPSLVFYAEELKKLGNGWNVVRGMLIKLYITNNNNPEVLEKIRAKIYNLSTEEERYTYRLLAEIRRLKSDKH</sequence>
<keyword evidence="1" id="KW-0614">Plasmid</keyword>